<organism evidence="1">
    <name type="scientific">bioreactor metagenome</name>
    <dbReference type="NCBI Taxonomy" id="1076179"/>
    <lineage>
        <taxon>unclassified sequences</taxon>
        <taxon>metagenomes</taxon>
        <taxon>ecological metagenomes</taxon>
    </lineage>
</organism>
<name>A0A645BHY7_9ZZZZ</name>
<accession>A0A645BHY7</accession>
<proteinExistence type="predicted"/>
<evidence type="ECO:0000313" key="1">
    <source>
        <dbReference type="EMBL" id="MPM62813.1"/>
    </source>
</evidence>
<reference evidence="1" key="1">
    <citation type="submission" date="2019-08" db="EMBL/GenBank/DDBJ databases">
        <authorList>
            <person name="Kucharzyk K."/>
            <person name="Murdoch R.W."/>
            <person name="Higgins S."/>
            <person name="Loffler F."/>
        </authorList>
    </citation>
    <scope>NUCLEOTIDE SEQUENCE</scope>
</reference>
<comment type="caution">
    <text evidence="1">The sequence shown here is derived from an EMBL/GenBank/DDBJ whole genome shotgun (WGS) entry which is preliminary data.</text>
</comment>
<gene>
    <name evidence="1" type="ORF">SDC9_109691</name>
</gene>
<protein>
    <submittedName>
        <fullName evidence="1">Uncharacterized protein</fullName>
    </submittedName>
</protein>
<dbReference type="AlphaFoldDB" id="A0A645BHY7"/>
<sequence length="84" mass="8744">MLLAHAQLLLRADHGVRLNTADGGALEGGQYQAIGVTVIDHGAFFGVGHFEGFGQGTFALVIENIGSASEHKVLLLAVIEFAQG</sequence>
<dbReference type="EMBL" id="VSSQ01019060">
    <property type="protein sequence ID" value="MPM62813.1"/>
    <property type="molecule type" value="Genomic_DNA"/>
</dbReference>